<accession>A0ABD7J3F7</accession>
<dbReference type="SUPFAM" id="SSF53756">
    <property type="entry name" value="UDP-Glycosyltransferase/glycogen phosphorylase"/>
    <property type="match status" value="1"/>
</dbReference>
<gene>
    <name evidence="2" type="ORF">EGW16_05095</name>
</gene>
<dbReference type="RefSeq" id="WP_010709684.1">
    <property type="nucleotide sequence ID" value="NZ_CABGNC010000001.1"/>
</dbReference>
<proteinExistence type="predicted"/>
<dbReference type="Gene3D" id="3.40.50.2000">
    <property type="entry name" value="Glycogen Phosphorylase B"/>
    <property type="match status" value="2"/>
</dbReference>
<dbReference type="AlphaFoldDB" id="A0ABD7J3F7"/>
<evidence type="ECO:0000313" key="3">
    <source>
        <dbReference type="Proteomes" id="UP000281488"/>
    </source>
</evidence>
<dbReference type="PANTHER" id="PTHR12526">
    <property type="entry name" value="GLYCOSYLTRANSFERASE"/>
    <property type="match status" value="1"/>
</dbReference>
<dbReference type="EMBL" id="RKMZ01000002">
    <property type="protein sequence ID" value="ROX34030.1"/>
    <property type="molecule type" value="Genomic_DNA"/>
</dbReference>
<comment type="caution">
    <text evidence="2">The sequence shown here is derived from an EMBL/GenBank/DDBJ whole genome shotgun (WGS) entry which is preliminary data.</text>
</comment>
<evidence type="ECO:0000313" key="2">
    <source>
        <dbReference type="EMBL" id="ROX34030.1"/>
    </source>
</evidence>
<dbReference type="Pfam" id="PF00534">
    <property type="entry name" value="Glycos_transf_1"/>
    <property type="match status" value="1"/>
</dbReference>
<dbReference type="PANTHER" id="PTHR12526:SF630">
    <property type="entry name" value="GLYCOSYLTRANSFERASE"/>
    <property type="match status" value="1"/>
</dbReference>
<organism evidence="2 3">
    <name type="scientific">Enterococcus faecalis</name>
    <name type="common">Streptococcus faecalis</name>
    <dbReference type="NCBI Taxonomy" id="1351"/>
    <lineage>
        <taxon>Bacteria</taxon>
        <taxon>Bacillati</taxon>
        <taxon>Bacillota</taxon>
        <taxon>Bacilli</taxon>
        <taxon>Lactobacillales</taxon>
        <taxon>Enterococcaceae</taxon>
        <taxon>Enterococcus</taxon>
    </lineage>
</organism>
<dbReference type="Proteomes" id="UP000281488">
    <property type="component" value="Unassembled WGS sequence"/>
</dbReference>
<feature type="domain" description="Glycosyl transferase family 1" evidence="1">
    <location>
        <begin position="189"/>
        <end position="351"/>
    </location>
</feature>
<sequence length="380" mass="43874">MKKKILIVAEGYFPAQKYGGPPVSILNFCELLKDKYTFHIVTRDHDLNENERLQGINEGWNIRPEAKVLYVNREKSFSKLMGSVIKEIKPDLIYINSFFDYKLIGSVFYTNFTIPLLIAPRGQLLDGARSNKSMKKNVYINVFKLGNIFHKNIYFQSTSNEEDNVLKNLFPSNDTILFTNIPSPSKVNNKKNKHEKKLNLVFLSRIVPKKNLDYAIEILNTLEENVYLDIFGPIEDKNYWEICQKKIAALPANIEVNYKGNISHEDVDGVFRKYDAFLFPTKSENYGHVISESLSNGCPVILSDKTPWNDIEDGQEGYICSLENIEGFRKAIKALYNMSNEEYQVMQNNIKAFMKSRIDFSILRDDISLKLEKIMNNGKK</sequence>
<evidence type="ECO:0000259" key="1">
    <source>
        <dbReference type="Pfam" id="PF00534"/>
    </source>
</evidence>
<protein>
    <submittedName>
        <fullName evidence="2">Glycosyltransferase</fullName>
    </submittedName>
</protein>
<dbReference type="InterPro" id="IPR001296">
    <property type="entry name" value="Glyco_trans_1"/>
</dbReference>
<reference evidence="2 3" key="1">
    <citation type="submission" date="2018-10" db="EMBL/GenBank/DDBJ databases">
        <title>Genotypes and phenotypes of Enterococci isolated from broiler chickens.</title>
        <authorList>
            <person name="Muhammad A.R."/>
            <person name="Diarra M.S."/>
        </authorList>
    </citation>
    <scope>NUCLEOTIDE SEQUENCE [LARGE SCALE GENOMIC DNA]</scope>
    <source>
        <strain evidence="2 3">LIT2 A36'</strain>
    </source>
</reference>
<name>A0ABD7J3F7_ENTFL</name>